<keyword evidence="1" id="KW-1133">Transmembrane helix</keyword>
<organism evidence="2 3">
    <name type="scientific">Vibrio sagamiensis NBRC 104589</name>
    <dbReference type="NCBI Taxonomy" id="1219064"/>
    <lineage>
        <taxon>Bacteria</taxon>
        <taxon>Pseudomonadati</taxon>
        <taxon>Pseudomonadota</taxon>
        <taxon>Gammaproteobacteria</taxon>
        <taxon>Vibrionales</taxon>
        <taxon>Vibrionaceae</taxon>
        <taxon>Vibrio</taxon>
    </lineage>
</organism>
<feature type="transmembrane region" description="Helical" evidence="1">
    <location>
        <begin position="106"/>
        <end position="126"/>
    </location>
</feature>
<feature type="transmembrane region" description="Helical" evidence="1">
    <location>
        <begin position="174"/>
        <end position="194"/>
    </location>
</feature>
<comment type="caution">
    <text evidence="2">The sequence shown here is derived from an EMBL/GenBank/DDBJ whole genome shotgun (WGS) entry which is preliminary data.</text>
</comment>
<dbReference type="EMBL" id="BJXJ01000071">
    <property type="protein sequence ID" value="GEM77601.1"/>
    <property type="molecule type" value="Genomic_DNA"/>
</dbReference>
<proteinExistence type="predicted"/>
<dbReference type="AlphaFoldDB" id="A0A511QJY9"/>
<feature type="transmembrane region" description="Helical" evidence="1">
    <location>
        <begin position="46"/>
        <end position="65"/>
    </location>
</feature>
<protein>
    <submittedName>
        <fullName evidence="2">Uncharacterized protein</fullName>
    </submittedName>
</protein>
<feature type="transmembrane region" description="Helical" evidence="1">
    <location>
        <begin position="72"/>
        <end position="91"/>
    </location>
</feature>
<sequence length="275" mass="31389">MEIYSDNKLDVGVKRYSLLLLFFCFLPFQIAHIIGSEYYIPKIYCWAMLLITGSVPVCVFTKFGFDLIKRKLEFGLVSLLGLILNFSVAIIEPVIIRSKEIFDINFYMFSALIAMNVLGFLSGIFFSNKNNFHNKKYIIVRGDEIEVRGSDIFGLLSLHRMPFLRKPLKKVRNGLYIASFFIGTSGAGIAMGMAEVLKRSDIVSAEIGIHSVVFFSIGMPVLFTFGMLTYSMVAYFLEWRKLIAGIEKEFGGHKIIYNGRKKPYKKIREILDSQE</sequence>
<name>A0A511QJY9_9VIBR</name>
<evidence type="ECO:0000313" key="3">
    <source>
        <dbReference type="Proteomes" id="UP000321922"/>
    </source>
</evidence>
<dbReference type="Proteomes" id="UP000321922">
    <property type="component" value="Unassembled WGS sequence"/>
</dbReference>
<accession>A0A511QJY9</accession>
<dbReference type="RefSeq" id="WP_147052753.1">
    <property type="nucleotide sequence ID" value="NZ_BJXJ01000071.1"/>
</dbReference>
<keyword evidence="3" id="KW-1185">Reference proteome</keyword>
<evidence type="ECO:0000313" key="2">
    <source>
        <dbReference type="EMBL" id="GEM77601.1"/>
    </source>
</evidence>
<gene>
    <name evidence="2" type="ORF">VSA01S_37130</name>
</gene>
<dbReference type="OrthoDB" id="5871309at2"/>
<keyword evidence="1" id="KW-0812">Transmembrane</keyword>
<feature type="transmembrane region" description="Helical" evidence="1">
    <location>
        <begin position="16"/>
        <end position="34"/>
    </location>
</feature>
<feature type="transmembrane region" description="Helical" evidence="1">
    <location>
        <begin position="214"/>
        <end position="237"/>
    </location>
</feature>
<reference evidence="2 3" key="1">
    <citation type="submission" date="2019-07" db="EMBL/GenBank/DDBJ databases">
        <title>Whole genome shotgun sequence of Vibrio sagamiensis NBRC 104589.</title>
        <authorList>
            <person name="Hosoyama A."/>
            <person name="Uohara A."/>
            <person name="Ohji S."/>
            <person name="Ichikawa N."/>
        </authorList>
    </citation>
    <scope>NUCLEOTIDE SEQUENCE [LARGE SCALE GENOMIC DNA]</scope>
    <source>
        <strain evidence="2 3">NBRC 104589</strain>
    </source>
</reference>
<keyword evidence="1" id="KW-0472">Membrane</keyword>
<evidence type="ECO:0000256" key="1">
    <source>
        <dbReference type="SAM" id="Phobius"/>
    </source>
</evidence>